<dbReference type="EMBL" id="RAPN01000001">
    <property type="protein sequence ID" value="RKD91902.1"/>
    <property type="molecule type" value="Genomic_DNA"/>
</dbReference>
<organism evidence="2 3">
    <name type="scientific">Mangrovibacterium diazotrophicum</name>
    <dbReference type="NCBI Taxonomy" id="1261403"/>
    <lineage>
        <taxon>Bacteria</taxon>
        <taxon>Pseudomonadati</taxon>
        <taxon>Bacteroidota</taxon>
        <taxon>Bacteroidia</taxon>
        <taxon>Marinilabiliales</taxon>
        <taxon>Prolixibacteraceae</taxon>
        <taxon>Mangrovibacterium</taxon>
    </lineage>
</organism>
<comment type="caution">
    <text evidence="2">The sequence shown here is derived from an EMBL/GenBank/DDBJ whole genome shotgun (WGS) entry which is preliminary data.</text>
</comment>
<dbReference type="RefSeq" id="WP_120273164.1">
    <property type="nucleotide sequence ID" value="NZ_RAPN01000001.1"/>
</dbReference>
<dbReference type="Proteomes" id="UP000283387">
    <property type="component" value="Unassembled WGS sequence"/>
</dbReference>
<dbReference type="AlphaFoldDB" id="A0A419W932"/>
<dbReference type="InterPro" id="IPR005801">
    <property type="entry name" value="ADC_synthase"/>
</dbReference>
<evidence type="ECO:0000313" key="3">
    <source>
        <dbReference type="Proteomes" id="UP000283387"/>
    </source>
</evidence>
<dbReference type="Gene3D" id="3.60.120.10">
    <property type="entry name" value="Anthranilate synthase"/>
    <property type="match status" value="1"/>
</dbReference>
<gene>
    <name evidence="2" type="ORF">BC643_2271</name>
</gene>
<dbReference type="InterPro" id="IPR015890">
    <property type="entry name" value="Chorismate_C"/>
</dbReference>
<protein>
    <submittedName>
        <fullName evidence="2">Isochorismate synthase</fullName>
    </submittedName>
</protein>
<keyword evidence="3" id="KW-1185">Reference proteome</keyword>
<name>A0A419W932_9BACT</name>
<dbReference type="OrthoDB" id="9806579at2"/>
<reference evidence="2 3" key="1">
    <citation type="submission" date="2018-09" db="EMBL/GenBank/DDBJ databases">
        <title>Genomic Encyclopedia of Archaeal and Bacterial Type Strains, Phase II (KMG-II): from individual species to whole genera.</title>
        <authorList>
            <person name="Goeker M."/>
        </authorList>
    </citation>
    <scope>NUCLEOTIDE SEQUENCE [LARGE SCALE GENOMIC DNA]</scope>
    <source>
        <strain evidence="2 3">DSM 27148</strain>
    </source>
</reference>
<evidence type="ECO:0000313" key="2">
    <source>
        <dbReference type="EMBL" id="RKD91902.1"/>
    </source>
</evidence>
<accession>A0A419W932</accession>
<dbReference type="PANTHER" id="PTHR42839:SF2">
    <property type="entry name" value="ISOCHORISMATE SYNTHASE ENTC"/>
    <property type="match status" value="1"/>
</dbReference>
<proteinExistence type="predicted"/>
<dbReference type="SUPFAM" id="SSF56322">
    <property type="entry name" value="ADC synthase"/>
    <property type="match status" value="1"/>
</dbReference>
<evidence type="ECO:0000259" key="1">
    <source>
        <dbReference type="Pfam" id="PF00425"/>
    </source>
</evidence>
<feature type="domain" description="Chorismate-utilising enzyme C-terminal" evidence="1">
    <location>
        <begin position="111"/>
        <end position="357"/>
    </location>
</feature>
<sequence length="390" mass="44216">MSKGKFYEASFDQLIKKNRPFAAWSMPGESTLEVLLGEPSDILLLEDFDKLNGQEGFVFAPFRIDEHSPLILMKPGVYLKDEKAFKAFDIEALPSLECKAPAPRDFYIITEENYLKDITETVRVIQTTKLSKVIVSRIIPAKRGSESIGELYMQLLRQTPNALVYLVYLPGAGLWMGATPEVLLQSKGKTLETVSLAGTQTRRDDSDYRWHTKEIEEQAFVSRYMLDVFYKFNIHPYTTQGPETLESGKVAHLKTSFNFSAKKVEDKLGDFVAQLHPTPAVCGLPKSKAQRFISTIEKHQRRYYTGYLGPWRMNDCIRLFVNLRCMEITADNYMLYSGGGITARSVPAEEWDETLKKATTLLSAIELVQTNDFNKETHSTAGLFTAGQRN</sequence>
<dbReference type="Pfam" id="PF00425">
    <property type="entry name" value="Chorismate_bind"/>
    <property type="match status" value="1"/>
</dbReference>
<dbReference type="PANTHER" id="PTHR42839">
    <property type="entry name" value="ISOCHORISMATE SYNTHASE ENTC"/>
    <property type="match status" value="1"/>
</dbReference>